<feature type="non-terminal residue" evidence="2">
    <location>
        <position position="101"/>
    </location>
</feature>
<sequence>KQDDGGSLDDDPDEERDSASSCASVTDADRPIVRRRKTARRTAPSSTVPQMFETYYNIGSSLSKKRRSNKPEKEDMSKVPPPLPRDKELLRAWIFHWMKLI</sequence>
<reference evidence="2" key="1">
    <citation type="submission" date="2022-08" db="EMBL/GenBank/DDBJ databases">
        <authorList>
            <person name="Kallberg Y."/>
            <person name="Tangrot J."/>
            <person name="Rosling A."/>
        </authorList>
    </citation>
    <scope>NUCLEOTIDE SEQUENCE</scope>
    <source>
        <strain evidence="2">Wild A</strain>
    </source>
</reference>
<keyword evidence="3" id="KW-1185">Reference proteome</keyword>
<evidence type="ECO:0000256" key="1">
    <source>
        <dbReference type="SAM" id="MobiDB-lite"/>
    </source>
</evidence>
<feature type="non-terminal residue" evidence="2">
    <location>
        <position position="1"/>
    </location>
</feature>
<organism evidence="2 3">
    <name type="scientific">Funneliformis geosporum</name>
    <dbReference type="NCBI Taxonomy" id="1117311"/>
    <lineage>
        <taxon>Eukaryota</taxon>
        <taxon>Fungi</taxon>
        <taxon>Fungi incertae sedis</taxon>
        <taxon>Mucoromycota</taxon>
        <taxon>Glomeromycotina</taxon>
        <taxon>Glomeromycetes</taxon>
        <taxon>Glomerales</taxon>
        <taxon>Glomeraceae</taxon>
        <taxon>Funneliformis</taxon>
    </lineage>
</organism>
<evidence type="ECO:0000313" key="3">
    <source>
        <dbReference type="Proteomes" id="UP001153678"/>
    </source>
</evidence>
<proteinExistence type="predicted"/>
<name>A0A9W4T5I4_9GLOM</name>
<dbReference type="AlphaFoldDB" id="A0A9W4T5I4"/>
<gene>
    <name evidence="2" type="ORF">FWILDA_LOCUS16885</name>
</gene>
<feature type="region of interest" description="Disordered" evidence="1">
    <location>
        <begin position="1"/>
        <end position="84"/>
    </location>
</feature>
<comment type="caution">
    <text evidence="2">The sequence shown here is derived from an EMBL/GenBank/DDBJ whole genome shotgun (WGS) entry which is preliminary data.</text>
</comment>
<feature type="compositionally biased region" description="Acidic residues" evidence="1">
    <location>
        <begin position="1"/>
        <end position="16"/>
    </location>
</feature>
<dbReference type="EMBL" id="CAMKVN010011852">
    <property type="protein sequence ID" value="CAI2195055.1"/>
    <property type="molecule type" value="Genomic_DNA"/>
</dbReference>
<dbReference type="Proteomes" id="UP001153678">
    <property type="component" value="Unassembled WGS sequence"/>
</dbReference>
<accession>A0A9W4T5I4</accession>
<evidence type="ECO:0000313" key="2">
    <source>
        <dbReference type="EMBL" id="CAI2195055.1"/>
    </source>
</evidence>
<protein>
    <submittedName>
        <fullName evidence="2">3924_t:CDS:1</fullName>
    </submittedName>
</protein>